<reference evidence="1" key="1">
    <citation type="submission" date="2020-04" db="EMBL/GenBank/DDBJ databases">
        <title>Deep metagenomics examines the oral microbiome during advanced dental caries in children, revealing novel taxa and co-occurrences with host molecules.</title>
        <authorList>
            <person name="Baker J.L."/>
            <person name="Morton J.T."/>
            <person name="Dinis M."/>
            <person name="Alvarez R."/>
            <person name="Tran N.C."/>
            <person name="Knight R."/>
            <person name="Edlund A."/>
        </authorList>
    </citation>
    <scope>NUCLEOTIDE SEQUENCE</scope>
    <source>
        <strain evidence="1">JCVI_32_bin.24</strain>
    </source>
</reference>
<dbReference type="EMBL" id="JABZMI010000247">
    <property type="protein sequence ID" value="MBF1165656.1"/>
    <property type="molecule type" value="Genomic_DNA"/>
</dbReference>
<accession>A0A930BUS7</accession>
<dbReference type="InterPro" id="IPR039498">
    <property type="entry name" value="NTP_transf_5"/>
</dbReference>
<dbReference type="Proteomes" id="UP000718593">
    <property type="component" value="Unassembled WGS sequence"/>
</dbReference>
<sequence length="366" mass="41382">MSLLVTVFRNPAMVRELLDGPWDLLIRQARHANLLGRLHELLDQAGELASVPQRPLNHLRSAAMMAERQHLSIRCEVDILQQTLVRHGLPLILLKGAAYVIAGLPAASGRVFADIDILVPRDRLPEAESLLMQTGWVSTATDAYDQRYYRQWMHELPAMQHLFRGTALDVHHTILPPTSRHKPDPALLLEASVEIAACPGVRVLSPCDMVLHSATHLFHEGEPDNLLRDLTDLDALLREFARTESGFWQNLMARAELLGLEHPLALALHYANAVLDTPVPAEVLETVRHRINGGPGPWLRDAIYWRVLRPQHDSVADWFSPVARRLLYVRAHWLRMPPWLLAYHLAHKFLFPPKAVSVPLDGQRQA</sequence>
<name>A0A930BUS7_9RHOO</name>
<comment type="caution">
    <text evidence="1">The sequence shown here is derived from an EMBL/GenBank/DDBJ whole genome shotgun (WGS) entry which is preliminary data.</text>
</comment>
<proteinExistence type="predicted"/>
<evidence type="ECO:0000313" key="1">
    <source>
        <dbReference type="EMBL" id="MBF1165656.1"/>
    </source>
</evidence>
<dbReference type="AlphaFoldDB" id="A0A930BUS7"/>
<gene>
    <name evidence="1" type="ORF">HXL68_11520</name>
</gene>
<organism evidence="1 2">
    <name type="scientific">Dechloromonas agitata</name>
    <dbReference type="NCBI Taxonomy" id="73030"/>
    <lineage>
        <taxon>Bacteria</taxon>
        <taxon>Pseudomonadati</taxon>
        <taxon>Pseudomonadota</taxon>
        <taxon>Betaproteobacteria</taxon>
        <taxon>Rhodocyclales</taxon>
        <taxon>Azonexaceae</taxon>
        <taxon>Dechloromonas</taxon>
    </lineage>
</organism>
<evidence type="ECO:0000313" key="2">
    <source>
        <dbReference type="Proteomes" id="UP000718593"/>
    </source>
</evidence>
<protein>
    <submittedName>
        <fullName evidence="1">Nucleotidyltransferase family protein</fullName>
    </submittedName>
</protein>
<dbReference type="Pfam" id="PF14907">
    <property type="entry name" value="NTP_transf_5"/>
    <property type="match status" value="1"/>
</dbReference>